<dbReference type="GO" id="GO:0051604">
    <property type="term" value="P:protein maturation"/>
    <property type="evidence" value="ECO:0007669"/>
    <property type="project" value="TreeGrafter"/>
</dbReference>
<dbReference type="GO" id="GO:0016743">
    <property type="term" value="F:carboxyl- or carbamoyltransferase activity"/>
    <property type="evidence" value="ECO:0007669"/>
    <property type="project" value="UniProtKB-UniRule"/>
</dbReference>
<comment type="catalytic activity">
    <reaction evidence="9">
        <text>an acyl phosphate + H2O = a carboxylate + phosphate + H(+)</text>
        <dbReference type="Rhea" id="RHEA:14965"/>
        <dbReference type="ChEBI" id="CHEBI:15377"/>
        <dbReference type="ChEBI" id="CHEBI:15378"/>
        <dbReference type="ChEBI" id="CHEBI:29067"/>
        <dbReference type="ChEBI" id="CHEBI:43474"/>
        <dbReference type="ChEBI" id="CHEBI:59918"/>
        <dbReference type="EC" id="3.6.1.7"/>
    </reaction>
</comment>
<evidence type="ECO:0000256" key="7">
    <source>
        <dbReference type="ARBA" id="ARBA00048220"/>
    </source>
</evidence>
<evidence type="ECO:0000256" key="3">
    <source>
        <dbReference type="ARBA" id="ARBA00022598"/>
    </source>
</evidence>
<dbReference type="InterPro" id="IPR017945">
    <property type="entry name" value="DHBP_synth_RibB-like_a/b_dom"/>
</dbReference>
<evidence type="ECO:0000256" key="1">
    <source>
        <dbReference type="ARBA" id="ARBA00004711"/>
    </source>
</evidence>
<dbReference type="EC" id="6.2.-.-" evidence="8"/>
<dbReference type="RefSeq" id="WP_207690422.1">
    <property type="nucleotide sequence ID" value="NZ_CP061799.1"/>
</dbReference>
<evidence type="ECO:0000256" key="2">
    <source>
        <dbReference type="ARBA" id="ARBA00008097"/>
    </source>
</evidence>
<sequence length="768" mass="85578">MTDKLIAKGLKINGIVQGVGFRPFVFQLAKKYNIKGNAANTSEGVLIHAQGLPEDISAFCRDIEIKKPPLAHITEFLSCPEPVVEYSRFSIIKSKAGKAASTLISPDVSICRDCLREMMDPLDPRFGYPFINCTNCGPRYTIIDNIPYDRPNTSMKIFPMCKNCQAEYDNPENRRFHAQPNACPVCGPQVKLCDKHGNEIKTTDPVLKTAQLLKSGNIVALKGLGGFHLAADAQNQDAVSCLRQRKAREEKPLALMSYNLDIIKKYAQIDLEDEILLNSIQCPIVILKKRYDNKTNHLIAQAVSPKNNYFGVMLPYTPLHYLLLSCIPFTALVMTSANISNIPIAIDNNQAFKNLAGIADYFLIHNRDIYLRSDDSIVRNMAGSPRFLRRSRGYVPTPIFLKHKLPQILACGAGMKNTICLTREKNAFISQHIGNMDNLETFDFFKLTIEHLKRILDIKPEIIAHDLHPDYMSTEYALAYQGDVQKIGIQHHHAHIVSCMAENHIQDPVIGLSFDGTGLGTDGHIWGGEILISEYHSFTRAAHFSYLPMPGSSAAIKEPWRMAVSCLYHAFGKKLWDIDLLFLKNIEKNKLKILLDMIDKDINSPQTSSLGRFFDSIAALTGIRTHASFEGQAAMELEMEAENNISHLTMPYDYTWTSEQPRQIMLKPIIQGIVRDIQAGCPVSAISSRFHMTLICLVSDLCGIIGKETGIKQIALSGGVFQNAILFKGLISELNRKGFKVFTHSLVPCSDGGISLGQAVAAWAVLKN</sequence>
<keyword evidence="6" id="KW-0862">Zinc</keyword>
<dbReference type="KEGG" id="dli:dnl_08130"/>
<dbReference type="InterPro" id="IPR011125">
    <property type="entry name" value="Znf_HypF"/>
</dbReference>
<keyword evidence="4" id="KW-0479">Metal-binding</keyword>
<evidence type="ECO:0000259" key="10">
    <source>
        <dbReference type="PROSITE" id="PS51160"/>
    </source>
</evidence>
<dbReference type="Pfam" id="PF01300">
    <property type="entry name" value="Sua5_yciO_yrdC"/>
    <property type="match status" value="1"/>
</dbReference>
<dbReference type="InterPro" id="IPR001792">
    <property type="entry name" value="Acylphosphatase-like_dom"/>
</dbReference>
<dbReference type="GO" id="GO:0003998">
    <property type="term" value="F:acylphosphatase activity"/>
    <property type="evidence" value="ECO:0007669"/>
    <property type="project" value="UniProtKB-EC"/>
</dbReference>
<dbReference type="Pfam" id="PF17788">
    <property type="entry name" value="HypF_C"/>
    <property type="match status" value="1"/>
</dbReference>
<keyword evidence="5" id="KW-0863">Zinc-finger</keyword>
<keyword evidence="13" id="KW-1185">Reference proteome</keyword>
<dbReference type="GO" id="GO:0016874">
    <property type="term" value="F:ligase activity"/>
    <property type="evidence" value="ECO:0007669"/>
    <property type="project" value="UniProtKB-UniRule"/>
</dbReference>
<dbReference type="AlphaFoldDB" id="A0A975B4E7"/>
<dbReference type="Gene3D" id="3.90.870.50">
    <property type="match status" value="1"/>
</dbReference>
<dbReference type="PROSITE" id="PS51163">
    <property type="entry name" value="YRDC"/>
    <property type="match status" value="1"/>
</dbReference>
<protein>
    <recommendedName>
        <fullName evidence="8">Carbamoyltransferase</fullName>
        <ecNumber evidence="8">6.2.-.-</ecNumber>
    </recommendedName>
</protein>
<evidence type="ECO:0000256" key="9">
    <source>
        <dbReference type="PROSITE-ProRule" id="PRU00520"/>
    </source>
</evidence>
<feature type="active site" evidence="9">
    <location>
        <position position="40"/>
    </location>
</feature>
<comment type="similarity">
    <text evidence="2 8">Belongs to the carbamoyltransferase HypF family.</text>
</comment>
<dbReference type="InterPro" id="IPR036046">
    <property type="entry name" value="Acylphosphatase-like_dom_sf"/>
</dbReference>
<dbReference type="PROSITE" id="PS00150">
    <property type="entry name" value="ACYLPHOSPHATASE_1"/>
    <property type="match status" value="1"/>
</dbReference>
<evidence type="ECO:0000256" key="4">
    <source>
        <dbReference type="ARBA" id="ARBA00022723"/>
    </source>
</evidence>
<reference evidence="12" key="1">
    <citation type="journal article" date="2021" name="Microb. Physiol.">
        <title>Proteogenomic Insights into the Physiology of Marine, Sulfate-Reducing, Filamentous Desulfonema limicola and Desulfonema magnum.</title>
        <authorList>
            <person name="Schnaars V."/>
            <person name="Wohlbrand L."/>
            <person name="Scheve S."/>
            <person name="Hinrichs C."/>
            <person name="Reinhardt R."/>
            <person name="Rabus R."/>
        </authorList>
    </citation>
    <scope>NUCLEOTIDE SEQUENCE</scope>
    <source>
        <strain evidence="12">5ac10</strain>
    </source>
</reference>
<dbReference type="Proteomes" id="UP000663720">
    <property type="component" value="Chromosome"/>
</dbReference>
<comment type="pathway">
    <text evidence="1">Protein modification; [NiFe] hydrogenase maturation.</text>
</comment>
<dbReference type="InterPro" id="IPR055128">
    <property type="entry name" value="HypF_C_2"/>
</dbReference>
<dbReference type="NCBIfam" id="TIGR00143">
    <property type="entry name" value="hypF"/>
    <property type="match status" value="1"/>
</dbReference>
<dbReference type="PANTHER" id="PTHR42959:SF1">
    <property type="entry name" value="CARBAMOYLTRANSFERASE HYPF"/>
    <property type="match status" value="1"/>
</dbReference>
<feature type="domain" description="YrdC-like" evidence="11">
    <location>
        <begin position="203"/>
        <end position="393"/>
    </location>
</feature>
<dbReference type="Gene3D" id="3.30.110.120">
    <property type="match status" value="1"/>
</dbReference>
<dbReference type="Pfam" id="PF07503">
    <property type="entry name" value="zf-HYPF"/>
    <property type="match status" value="2"/>
</dbReference>
<comment type="catalytic activity">
    <reaction evidence="7">
        <text>C-terminal L-cysteinyl-[HypE protein] + carbamoyl phosphate + ATP + H2O = C-terminal S-carboxamide-L-cysteinyl-[HypE protein] + AMP + phosphate + diphosphate + H(+)</text>
        <dbReference type="Rhea" id="RHEA:55636"/>
        <dbReference type="Rhea" id="RHEA-COMP:14247"/>
        <dbReference type="Rhea" id="RHEA-COMP:14392"/>
        <dbReference type="ChEBI" id="CHEBI:15377"/>
        <dbReference type="ChEBI" id="CHEBI:15378"/>
        <dbReference type="ChEBI" id="CHEBI:30616"/>
        <dbReference type="ChEBI" id="CHEBI:33019"/>
        <dbReference type="ChEBI" id="CHEBI:43474"/>
        <dbReference type="ChEBI" id="CHEBI:58228"/>
        <dbReference type="ChEBI" id="CHEBI:76913"/>
        <dbReference type="ChEBI" id="CHEBI:139126"/>
        <dbReference type="ChEBI" id="CHEBI:456215"/>
    </reaction>
</comment>
<dbReference type="PANTHER" id="PTHR42959">
    <property type="entry name" value="CARBAMOYLTRANSFERASE"/>
    <property type="match status" value="1"/>
</dbReference>
<dbReference type="InterPro" id="IPR017968">
    <property type="entry name" value="Acylphosphatase_CS"/>
</dbReference>
<keyword evidence="3" id="KW-0436">Ligase</keyword>
<dbReference type="SUPFAM" id="SSF54975">
    <property type="entry name" value="Acylphosphatase/BLUF domain-like"/>
    <property type="match status" value="1"/>
</dbReference>
<feature type="active site" evidence="9">
    <location>
        <position position="22"/>
    </location>
</feature>
<evidence type="ECO:0000313" key="13">
    <source>
        <dbReference type="Proteomes" id="UP000663720"/>
    </source>
</evidence>
<dbReference type="InterPro" id="IPR041440">
    <property type="entry name" value="HypF_C"/>
</dbReference>
<evidence type="ECO:0000313" key="12">
    <source>
        <dbReference type="EMBL" id="QTA78589.1"/>
    </source>
</evidence>
<dbReference type="InterPro" id="IPR006070">
    <property type="entry name" value="Sua5-like_dom"/>
</dbReference>
<evidence type="ECO:0000256" key="5">
    <source>
        <dbReference type="ARBA" id="ARBA00022771"/>
    </source>
</evidence>
<dbReference type="SUPFAM" id="SSF55821">
    <property type="entry name" value="YrdC/RibB"/>
    <property type="match status" value="1"/>
</dbReference>
<dbReference type="Pfam" id="PF22521">
    <property type="entry name" value="HypF_C_2"/>
    <property type="match status" value="1"/>
</dbReference>
<organism evidence="12 13">
    <name type="scientific">Desulfonema limicola</name>
    <dbReference type="NCBI Taxonomy" id="45656"/>
    <lineage>
        <taxon>Bacteria</taxon>
        <taxon>Pseudomonadati</taxon>
        <taxon>Thermodesulfobacteriota</taxon>
        <taxon>Desulfobacteria</taxon>
        <taxon>Desulfobacterales</taxon>
        <taxon>Desulfococcaceae</taxon>
        <taxon>Desulfonema</taxon>
    </lineage>
</organism>
<name>A0A975B4E7_9BACT</name>
<dbReference type="Gene3D" id="3.30.420.40">
    <property type="match status" value="1"/>
</dbReference>
<evidence type="ECO:0000256" key="6">
    <source>
        <dbReference type="ARBA" id="ARBA00022833"/>
    </source>
</evidence>
<gene>
    <name evidence="12" type="primary">hypF</name>
    <name evidence="12" type="ORF">dnl_08130</name>
</gene>
<dbReference type="EMBL" id="CP061799">
    <property type="protein sequence ID" value="QTA78589.1"/>
    <property type="molecule type" value="Genomic_DNA"/>
</dbReference>
<accession>A0A975B4E7</accession>
<keyword evidence="9" id="KW-0378">Hydrolase</keyword>
<dbReference type="PROSITE" id="PS51160">
    <property type="entry name" value="ACYLPHOSPHATASE_3"/>
    <property type="match status" value="1"/>
</dbReference>
<dbReference type="Gene3D" id="3.30.420.360">
    <property type="match status" value="1"/>
</dbReference>
<evidence type="ECO:0000256" key="8">
    <source>
        <dbReference type="PIRNR" id="PIRNR006256"/>
    </source>
</evidence>
<dbReference type="PIRSF" id="PIRSF006256">
    <property type="entry name" value="CMPcnvr_hdrg_mat"/>
    <property type="match status" value="1"/>
</dbReference>
<feature type="domain" description="Acylphosphatase-like" evidence="10">
    <location>
        <begin position="7"/>
        <end position="93"/>
    </location>
</feature>
<dbReference type="InterPro" id="IPR004421">
    <property type="entry name" value="Carbamoyltransferase_HypF"/>
</dbReference>
<evidence type="ECO:0000259" key="11">
    <source>
        <dbReference type="PROSITE" id="PS51163"/>
    </source>
</evidence>
<dbReference type="FunFam" id="3.30.420.40:FF:000124">
    <property type="entry name" value="Carbamoyltransferase HypF"/>
    <property type="match status" value="1"/>
</dbReference>
<dbReference type="InterPro" id="IPR051060">
    <property type="entry name" value="Carbamoyltrans_HypF-like"/>
</dbReference>
<dbReference type="Pfam" id="PF00708">
    <property type="entry name" value="Acylphosphatase"/>
    <property type="match status" value="1"/>
</dbReference>
<dbReference type="GO" id="GO:0003725">
    <property type="term" value="F:double-stranded RNA binding"/>
    <property type="evidence" value="ECO:0007669"/>
    <property type="project" value="InterPro"/>
</dbReference>
<proteinExistence type="inferred from homology"/>
<dbReference type="GO" id="GO:0008270">
    <property type="term" value="F:zinc ion binding"/>
    <property type="evidence" value="ECO:0007669"/>
    <property type="project" value="UniProtKB-KW"/>
</dbReference>